<proteinExistence type="predicted"/>
<dbReference type="EMBL" id="PDUG01000005">
    <property type="protein sequence ID" value="PIC22597.1"/>
    <property type="molecule type" value="Genomic_DNA"/>
</dbReference>
<dbReference type="Proteomes" id="UP000230233">
    <property type="component" value="Chromosome V"/>
</dbReference>
<name>A0A2G5T5Q6_9PELO</name>
<evidence type="ECO:0000256" key="1">
    <source>
        <dbReference type="SAM" id="MobiDB-lite"/>
    </source>
</evidence>
<dbReference type="AlphaFoldDB" id="A0A2G5T5Q6"/>
<feature type="compositionally biased region" description="Basic residues" evidence="1">
    <location>
        <begin position="423"/>
        <end position="432"/>
    </location>
</feature>
<feature type="region of interest" description="Disordered" evidence="1">
    <location>
        <begin position="333"/>
        <end position="468"/>
    </location>
</feature>
<evidence type="ECO:0000313" key="3">
    <source>
        <dbReference type="Proteomes" id="UP000230233"/>
    </source>
</evidence>
<organism evidence="2 3">
    <name type="scientific">Caenorhabditis nigoni</name>
    <dbReference type="NCBI Taxonomy" id="1611254"/>
    <lineage>
        <taxon>Eukaryota</taxon>
        <taxon>Metazoa</taxon>
        <taxon>Ecdysozoa</taxon>
        <taxon>Nematoda</taxon>
        <taxon>Chromadorea</taxon>
        <taxon>Rhabditida</taxon>
        <taxon>Rhabditina</taxon>
        <taxon>Rhabditomorpha</taxon>
        <taxon>Rhabditoidea</taxon>
        <taxon>Rhabditidae</taxon>
        <taxon>Peloderinae</taxon>
        <taxon>Caenorhabditis</taxon>
    </lineage>
</organism>
<feature type="region of interest" description="Disordered" evidence="1">
    <location>
        <begin position="56"/>
        <end position="86"/>
    </location>
</feature>
<keyword evidence="3" id="KW-1185">Reference proteome</keyword>
<feature type="compositionally biased region" description="Basic and acidic residues" evidence="1">
    <location>
        <begin position="344"/>
        <end position="357"/>
    </location>
</feature>
<dbReference type="OrthoDB" id="10393486at2759"/>
<evidence type="ECO:0000313" key="2">
    <source>
        <dbReference type="EMBL" id="PIC22597.1"/>
    </source>
</evidence>
<comment type="caution">
    <text evidence="2">The sequence shown here is derived from an EMBL/GenBank/DDBJ whole genome shotgun (WGS) entry which is preliminary data.</text>
</comment>
<accession>A0A2G5T5Q6</accession>
<protein>
    <submittedName>
        <fullName evidence="2">Uncharacterized protein</fullName>
    </submittedName>
</protein>
<feature type="compositionally biased region" description="Polar residues" evidence="1">
    <location>
        <begin position="56"/>
        <end position="69"/>
    </location>
</feature>
<feature type="compositionally biased region" description="Basic and acidic residues" evidence="1">
    <location>
        <begin position="433"/>
        <end position="452"/>
    </location>
</feature>
<sequence>MKPLITGPTFSEPSEGANFASRAGLLVGPPVEPSFKPPVRQTIGPAIPPVGLIQSSATADMRQSSSSGCPEQEKPSEDPGIQPNASIGATAPIEILSINDQYEECIQILSTARTDLATLKSELEQIDKKLDDKMFLTKTLQIVTRENTRKVHQKIRGVSPSQTTAVELRNLYTEAQSALSQQINVEKDLAEMERFRAENLAARNLKNNEIQAKEDEVRDLEWQCKVMDTVFNRSSVLLKVSEALVQEPEEMKIPGLIHMVYELKEKLDSNPYILDEELTPPELSILEIVYKSKKMGRVIKKLNKWWRVDILKEISNKKKKIKDLIGGETNPSTFVVPKLTSESPELHEKGDKLDRKRAGTPIKSRGRGSVQAFDDESSFDRKQDARNKSRLYVPPIHSGFDNHAQSNKKPRMDSFRSYQNHSSRLRIRRKRQGKDCTKKKTQERNRSNDSRRSRSRSPTKQHVEDDDDDVIYIKTEIKKM</sequence>
<feature type="compositionally biased region" description="Basic and acidic residues" evidence="1">
    <location>
        <begin position="378"/>
        <end position="387"/>
    </location>
</feature>
<gene>
    <name evidence="2" type="primary">Cnig_chr_V.g16593</name>
    <name evidence="2" type="ORF">B9Z55_016593</name>
</gene>
<reference evidence="3" key="1">
    <citation type="submission" date="2017-10" db="EMBL/GenBank/DDBJ databases">
        <title>Rapid genome shrinkage in a self-fertile nematode reveals novel sperm competition proteins.</title>
        <authorList>
            <person name="Yin D."/>
            <person name="Schwarz E.M."/>
            <person name="Thomas C.G."/>
            <person name="Felde R.L."/>
            <person name="Korf I.F."/>
            <person name="Cutter A.D."/>
            <person name="Schartner C.M."/>
            <person name="Ralston E.J."/>
            <person name="Meyer B.J."/>
            <person name="Haag E.S."/>
        </authorList>
    </citation>
    <scope>NUCLEOTIDE SEQUENCE [LARGE SCALE GENOMIC DNA]</scope>
    <source>
        <strain evidence="3">JU1422</strain>
    </source>
</reference>